<dbReference type="HOGENOM" id="CLU_513970_0_0_1"/>
<evidence type="ECO:0000313" key="2">
    <source>
        <dbReference type="EMBL" id="KIN06473.1"/>
    </source>
</evidence>
<dbReference type="AlphaFoldDB" id="A0A0C3DWJ2"/>
<keyword evidence="3" id="KW-1185">Reference proteome</keyword>
<sequence>MLKPCTRFPPRVSRTSLAKGFPRMTDKETASLAQTQTRKDYWASKVARGLRERERARVTAVRVPRRAGRVGRVANRDLISASRHAASVEEWPEPRRDHTNCADGEGEVPISLVLVDWGFLWDQEACQSGARDGPGARVRKFGSPRQNRFRAKDEPAATPAGGVLVRVCWSDNNFRTKHAVSLVEVWLQCRLRRNAYRGSSVGDGRQQPFAAVVHPAVGGHPPLAPWSPKLLLGGGSLGEGSSLLYPRGHDLESACSPGLTDRESHLETYRRYRIYSTSSTVLRMVCVCVCVRGRAAAFLLLAVTHTTVQILPPRRTVHRTTTTPHPSIRPEKSPSTAIPWPEYQLVGSRALRATVSLIPPPNLLPRPQRISPPVGDPRLRRLGPRNPHYSSSLSQGRDTLLSSFLSGRCLLPSTLATSLQLPPSAEQVHFCTFRTRIHTPSPSASQLLAHDWSPSTVNVEAIRPPVCRVPSSPVDRIDRLQTPAPSSSEIRITALLEQQAHTGLQLLLQPPQKVTLARSPIPTPSALWDW</sequence>
<proteinExistence type="predicted"/>
<evidence type="ECO:0000256" key="1">
    <source>
        <dbReference type="SAM" id="MobiDB-lite"/>
    </source>
</evidence>
<reference evidence="2 3" key="1">
    <citation type="submission" date="2014-04" db="EMBL/GenBank/DDBJ databases">
        <authorList>
            <consortium name="DOE Joint Genome Institute"/>
            <person name="Kuo A."/>
            <person name="Martino E."/>
            <person name="Perotto S."/>
            <person name="Kohler A."/>
            <person name="Nagy L.G."/>
            <person name="Floudas D."/>
            <person name="Copeland A."/>
            <person name="Barry K.W."/>
            <person name="Cichocki N."/>
            <person name="Veneault-Fourrey C."/>
            <person name="LaButti K."/>
            <person name="Lindquist E.A."/>
            <person name="Lipzen A."/>
            <person name="Lundell T."/>
            <person name="Morin E."/>
            <person name="Murat C."/>
            <person name="Sun H."/>
            <person name="Tunlid A."/>
            <person name="Henrissat B."/>
            <person name="Grigoriev I.V."/>
            <person name="Hibbett D.S."/>
            <person name="Martin F."/>
            <person name="Nordberg H.P."/>
            <person name="Cantor M.N."/>
            <person name="Hua S.X."/>
        </authorList>
    </citation>
    <scope>NUCLEOTIDE SEQUENCE [LARGE SCALE GENOMIC DNA]</scope>
    <source>
        <strain evidence="2 3">Zn</strain>
    </source>
</reference>
<evidence type="ECO:0000313" key="3">
    <source>
        <dbReference type="Proteomes" id="UP000054321"/>
    </source>
</evidence>
<feature type="region of interest" description="Disordered" evidence="1">
    <location>
        <begin position="364"/>
        <end position="394"/>
    </location>
</feature>
<organism evidence="2 3">
    <name type="scientific">Oidiodendron maius (strain Zn)</name>
    <dbReference type="NCBI Taxonomy" id="913774"/>
    <lineage>
        <taxon>Eukaryota</taxon>
        <taxon>Fungi</taxon>
        <taxon>Dikarya</taxon>
        <taxon>Ascomycota</taxon>
        <taxon>Pezizomycotina</taxon>
        <taxon>Leotiomycetes</taxon>
        <taxon>Leotiomycetes incertae sedis</taxon>
        <taxon>Myxotrichaceae</taxon>
        <taxon>Oidiodendron</taxon>
    </lineage>
</organism>
<dbReference type="InParanoid" id="A0A0C3DWJ2"/>
<feature type="region of interest" description="Disordered" evidence="1">
    <location>
        <begin position="130"/>
        <end position="154"/>
    </location>
</feature>
<dbReference type="Proteomes" id="UP000054321">
    <property type="component" value="Unassembled WGS sequence"/>
</dbReference>
<reference evidence="3" key="2">
    <citation type="submission" date="2015-01" db="EMBL/GenBank/DDBJ databases">
        <title>Evolutionary Origins and Diversification of the Mycorrhizal Mutualists.</title>
        <authorList>
            <consortium name="DOE Joint Genome Institute"/>
            <consortium name="Mycorrhizal Genomics Consortium"/>
            <person name="Kohler A."/>
            <person name="Kuo A."/>
            <person name="Nagy L.G."/>
            <person name="Floudas D."/>
            <person name="Copeland A."/>
            <person name="Barry K.W."/>
            <person name="Cichocki N."/>
            <person name="Veneault-Fourrey C."/>
            <person name="LaButti K."/>
            <person name="Lindquist E.A."/>
            <person name="Lipzen A."/>
            <person name="Lundell T."/>
            <person name="Morin E."/>
            <person name="Murat C."/>
            <person name="Riley R."/>
            <person name="Ohm R."/>
            <person name="Sun H."/>
            <person name="Tunlid A."/>
            <person name="Henrissat B."/>
            <person name="Grigoriev I.V."/>
            <person name="Hibbett D.S."/>
            <person name="Martin F."/>
        </authorList>
    </citation>
    <scope>NUCLEOTIDE SEQUENCE [LARGE SCALE GENOMIC DNA]</scope>
    <source>
        <strain evidence="3">Zn</strain>
    </source>
</reference>
<dbReference type="EMBL" id="KN832871">
    <property type="protein sequence ID" value="KIN06473.1"/>
    <property type="molecule type" value="Genomic_DNA"/>
</dbReference>
<gene>
    <name evidence="2" type="ORF">OIDMADRAFT_49958</name>
</gene>
<protein>
    <submittedName>
        <fullName evidence="2">Uncharacterized protein</fullName>
    </submittedName>
</protein>
<name>A0A0C3DWJ2_OIDMZ</name>
<accession>A0A0C3DWJ2</accession>